<dbReference type="AlphaFoldDB" id="A0A222P584"/>
<dbReference type="Proteomes" id="UP000201728">
    <property type="component" value="Chromosome"/>
</dbReference>
<gene>
    <name evidence="1" type="ORF">clem_12370</name>
</gene>
<organism evidence="1 2">
    <name type="scientific">Legionella clemsonensis</name>
    <dbReference type="NCBI Taxonomy" id="1867846"/>
    <lineage>
        <taxon>Bacteria</taxon>
        <taxon>Pseudomonadati</taxon>
        <taxon>Pseudomonadota</taxon>
        <taxon>Gammaproteobacteria</taxon>
        <taxon>Legionellales</taxon>
        <taxon>Legionellaceae</taxon>
        <taxon>Legionella</taxon>
    </lineage>
</organism>
<dbReference type="SUPFAM" id="SSF52047">
    <property type="entry name" value="RNI-like"/>
    <property type="match status" value="1"/>
</dbReference>
<keyword evidence="2" id="KW-1185">Reference proteome</keyword>
<evidence type="ECO:0000313" key="1">
    <source>
        <dbReference type="EMBL" id="ASQ47009.1"/>
    </source>
</evidence>
<sequence>MNISHGFKKRSFELLDLSDNEVGYYGVKYLVSNIKSLGKLNLSLNRLEAQDADIPSAIMQLLGSQGLLPYKPCSTHTPLVLN</sequence>
<dbReference type="InterPro" id="IPR032675">
    <property type="entry name" value="LRR_dom_sf"/>
</dbReference>
<accession>A0A222P584</accession>
<dbReference type="KEGG" id="lcd:clem_12370"/>
<proteinExistence type="predicted"/>
<dbReference type="Gene3D" id="3.80.10.10">
    <property type="entry name" value="Ribonuclease Inhibitor"/>
    <property type="match status" value="1"/>
</dbReference>
<name>A0A222P584_9GAMM</name>
<reference evidence="2" key="1">
    <citation type="submission" date="2016-07" db="EMBL/GenBank/DDBJ databases">
        <authorList>
            <person name="Florea S."/>
            <person name="Webb J.S."/>
            <person name="Jaromczyk J."/>
            <person name="Schardl C.L."/>
        </authorList>
    </citation>
    <scope>NUCLEOTIDE SEQUENCE [LARGE SCALE GENOMIC DNA]</scope>
    <source>
        <strain evidence="2">CDC-D5610</strain>
    </source>
</reference>
<dbReference type="EMBL" id="CP016397">
    <property type="protein sequence ID" value="ASQ47009.1"/>
    <property type="molecule type" value="Genomic_DNA"/>
</dbReference>
<evidence type="ECO:0000313" key="2">
    <source>
        <dbReference type="Proteomes" id="UP000201728"/>
    </source>
</evidence>
<evidence type="ECO:0008006" key="3">
    <source>
        <dbReference type="Google" id="ProtNLM"/>
    </source>
</evidence>
<protein>
    <recommendedName>
        <fullName evidence="3">Leucine Rich repeats (2 copies)</fullName>
    </recommendedName>
</protein>